<evidence type="ECO:0000313" key="1">
    <source>
        <dbReference type="EMBL" id="MFD1219456.1"/>
    </source>
</evidence>
<name>A0ABW3UG01_9BACL</name>
<dbReference type="Proteomes" id="UP001597180">
    <property type="component" value="Unassembled WGS sequence"/>
</dbReference>
<reference evidence="2" key="1">
    <citation type="journal article" date="2019" name="Int. J. Syst. Evol. Microbiol.">
        <title>The Global Catalogue of Microorganisms (GCM) 10K type strain sequencing project: providing services to taxonomists for standard genome sequencing and annotation.</title>
        <authorList>
            <consortium name="The Broad Institute Genomics Platform"/>
            <consortium name="The Broad Institute Genome Sequencing Center for Infectious Disease"/>
            <person name="Wu L."/>
            <person name="Ma J."/>
        </authorList>
    </citation>
    <scope>NUCLEOTIDE SEQUENCE [LARGE SCALE GENOMIC DNA]</scope>
    <source>
        <strain evidence="2">CCUG 53270</strain>
    </source>
</reference>
<accession>A0ABW3UG01</accession>
<dbReference type="RefSeq" id="WP_345595402.1">
    <property type="nucleotide sequence ID" value="NZ_BAABJG010000063.1"/>
</dbReference>
<protein>
    <recommendedName>
        <fullName evidence="3">BppU N-terminal domain-containing protein</fullName>
    </recommendedName>
</protein>
<comment type="caution">
    <text evidence="1">The sequence shown here is derived from an EMBL/GenBank/DDBJ whole genome shotgun (WGS) entry which is preliminary data.</text>
</comment>
<evidence type="ECO:0000313" key="2">
    <source>
        <dbReference type="Proteomes" id="UP001597180"/>
    </source>
</evidence>
<keyword evidence="2" id="KW-1185">Reference proteome</keyword>
<dbReference type="EMBL" id="JBHTLU010000012">
    <property type="protein sequence ID" value="MFD1219456.1"/>
    <property type="molecule type" value="Genomic_DNA"/>
</dbReference>
<evidence type="ECO:0008006" key="3">
    <source>
        <dbReference type="Google" id="ProtNLM"/>
    </source>
</evidence>
<sequence>MIQQYVQYNDPVLIVWRKGTPDDPFLDKSDSLKVINNMIVLSEIPSDQFKVTIAGLTEIDKLTYERRKELQPHEFLVNYSNGIVQFHPSQEFKTLFPQYKGRGQILYPASRIYSYNKDAPYAEKNLQDIINEMFQNIRDTEYLIEDLRVVTTQAINATNSANSATNNANLATNEAIQAKNEALDAAASTIMIYKGSVPTYDDLTTTYPVPENGWRVTINDTGDVYRYDGVVTGTWVFLGNSIGSIPVASDTSTGLLDKENYKNFTVRTIAFVMPMILKTGIQNYVIQFPFDGVLHKVSGFCVQAGTNSPLELQIEKVDENGFLNNADWKSVLKNNFVLDVNSNIGLSPPILDNVVKKGDYFRINVLNLDNNIKGVTIQLDIKI</sequence>
<proteinExistence type="predicted"/>
<gene>
    <name evidence="1" type="ORF">ACFQ4B_04960</name>
</gene>
<organism evidence="1 2">
    <name type="scientific">Paenibacillus vulneris</name>
    <dbReference type="NCBI Taxonomy" id="1133364"/>
    <lineage>
        <taxon>Bacteria</taxon>
        <taxon>Bacillati</taxon>
        <taxon>Bacillota</taxon>
        <taxon>Bacilli</taxon>
        <taxon>Bacillales</taxon>
        <taxon>Paenibacillaceae</taxon>
        <taxon>Paenibacillus</taxon>
    </lineage>
</organism>